<comment type="similarity">
    <text evidence="1">Belongs to the AHA1 family.</text>
</comment>
<dbReference type="RefSeq" id="WP_207908625.1">
    <property type="nucleotide sequence ID" value="NZ_SMFZ01000001.1"/>
</dbReference>
<feature type="domain" description="Activator of Hsp90 ATPase homologue 1/2-like C-terminal" evidence="2">
    <location>
        <begin position="12"/>
        <end position="151"/>
    </location>
</feature>
<gene>
    <name evidence="3" type="ORF">EV378_1950</name>
</gene>
<organism evidence="3 4">
    <name type="scientific">Pseudonocardia endophytica</name>
    <dbReference type="NCBI Taxonomy" id="401976"/>
    <lineage>
        <taxon>Bacteria</taxon>
        <taxon>Bacillati</taxon>
        <taxon>Actinomycetota</taxon>
        <taxon>Actinomycetes</taxon>
        <taxon>Pseudonocardiales</taxon>
        <taxon>Pseudonocardiaceae</taxon>
        <taxon>Pseudonocardia</taxon>
    </lineage>
</organism>
<keyword evidence="4" id="KW-1185">Reference proteome</keyword>
<dbReference type="Proteomes" id="UP000295560">
    <property type="component" value="Unassembled WGS sequence"/>
</dbReference>
<dbReference type="Pfam" id="PF08327">
    <property type="entry name" value="AHSA1"/>
    <property type="match status" value="1"/>
</dbReference>
<comment type="caution">
    <text evidence="3">The sequence shown here is derived from an EMBL/GenBank/DDBJ whole genome shotgun (WGS) entry which is preliminary data.</text>
</comment>
<dbReference type="InterPro" id="IPR013538">
    <property type="entry name" value="ASHA1/2-like_C"/>
</dbReference>
<proteinExistence type="inferred from homology"/>
<protein>
    <submittedName>
        <fullName evidence="3">Uncharacterized protein YndB with AHSA1/START domain</fullName>
    </submittedName>
</protein>
<sequence length="154" mass="16169">MTRTDSASRLVAAPAERVFRALVEPDALSAWLPPAGMSGVFERFDPGQGGGYRLVLTYGDVSSAPGKTTAGSDVVEARFVEIVPAVRVVQAVDFVADDPAFAGTMTMTWELTGEAGGTRVVIRADDVPSGISAEDHAVGLRSSLDNLARYLAAR</sequence>
<dbReference type="Gene3D" id="3.30.530.20">
    <property type="match status" value="1"/>
</dbReference>
<evidence type="ECO:0000256" key="1">
    <source>
        <dbReference type="ARBA" id="ARBA00006817"/>
    </source>
</evidence>
<evidence type="ECO:0000313" key="3">
    <source>
        <dbReference type="EMBL" id="TCK26121.1"/>
    </source>
</evidence>
<evidence type="ECO:0000259" key="2">
    <source>
        <dbReference type="Pfam" id="PF08327"/>
    </source>
</evidence>
<accession>A0A4R1HXB3</accession>
<dbReference type="AlphaFoldDB" id="A0A4R1HXB3"/>
<reference evidence="3 4" key="1">
    <citation type="submission" date="2019-03" db="EMBL/GenBank/DDBJ databases">
        <title>Sequencing the genomes of 1000 actinobacteria strains.</title>
        <authorList>
            <person name="Klenk H.-P."/>
        </authorList>
    </citation>
    <scope>NUCLEOTIDE SEQUENCE [LARGE SCALE GENOMIC DNA]</scope>
    <source>
        <strain evidence="3 4">DSM 44969</strain>
    </source>
</reference>
<dbReference type="SUPFAM" id="SSF55961">
    <property type="entry name" value="Bet v1-like"/>
    <property type="match status" value="1"/>
</dbReference>
<dbReference type="InterPro" id="IPR023393">
    <property type="entry name" value="START-like_dom_sf"/>
</dbReference>
<name>A0A4R1HXB3_PSEEN</name>
<dbReference type="EMBL" id="SMFZ01000001">
    <property type="protein sequence ID" value="TCK26121.1"/>
    <property type="molecule type" value="Genomic_DNA"/>
</dbReference>
<evidence type="ECO:0000313" key="4">
    <source>
        <dbReference type="Proteomes" id="UP000295560"/>
    </source>
</evidence>